<dbReference type="RefSeq" id="WP_135446272.1">
    <property type="nucleotide sequence ID" value="NZ_SRLE01000014.1"/>
</dbReference>
<evidence type="ECO:0000313" key="6">
    <source>
        <dbReference type="EMBL" id="TGD71380.1"/>
    </source>
</evidence>
<dbReference type="Pfam" id="PF00440">
    <property type="entry name" value="TetR_N"/>
    <property type="match status" value="1"/>
</dbReference>
<keyword evidence="3" id="KW-0804">Transcription</keyword>
<keyword evidence="2 4" id="KW-0238">DNA-binding</keyword>
<dbReference type="AlphaFoldDB" id="A0A4Z0LVV0"/>
<dbReference type="PANTHER" id="PTHR30055">
    <property type="entry name" value="HTH-TYPE TRANSCRIPTIONAL REGULATOR RUTR"/>
    <property type="match status" value="1"/>
</dbReference>
<dbReference type="GO" id="GO:0003700">
    <property type="term" value="F:DNA-binding transcription factor activity"/>
    <property type="evidence" value="ECO:0007669"/>
    <property type="project" value="TreeGrafter"/>
</dbReference>
<evidence type="ECO:0000256" key="1">
    <source>
        <dbReference type="ARBA" id="ARBA00023015"/>
    </source>
</evidence>
<dbReference type="SUPFAM" id="SSF46689">
    <property type="entry name" value="Homeodomain-like"/>
    <property type="match status" value="1"/>
</dbReference>
<proteinExistence type="predicted"/>
<accession>A0A4Z0LVV0</accession>
<name>A0A4Z0LVV0_9GAMM</name>
<dbReference type="GO" id="GO:0000976">
    <property type="term" value="F:transcription cis-regulatory region binding"/>
    <property type="evidence" value="ECO:0007669"/>
    <property type="project" value="TreeGrafter"/>
</dbReference>
<dbReference type="InterPro" id="IPR001647">
    <property type="entry name" value="HTH_TetR"/>
</dbReference>
<evidence type="ECO:0000256" key="4">
    <source>
        <dbReference type="PROSITE-ProRule" id="PRU00335"/>
    </source>
</evidence>
<dbReference type="InterPro" id="IPR050109">
    <property type="entry name" value="HTH-type_TetR-like_transc_reg"/>
</dbReference>
<protein>
    <submittedName>
        <fullName evidence="6">TetR/AcrR family transcriptional regulator</fullName>
    </submittedName>
</protein>
<keyword evidence="7" id="KW-1185">Reference proteome</keyword>
<sequence length="230" mass="25763">MSRVEQRQPRRRRDPEGTRLAILEAAKTMLSQDGAEGLSVSGVAKLAGVNRGTAYQHFELKEDLVRATLDWVSSQLLDAVFPEDIDPGEVAGASEVDIGQLVSRMAQFSVRLADFAIDNPDIGRIWLYDLLSRDNPSEDVFYKRFMRSVQDMVQGGAGEEGIDIEVLTVLMLSGFFLWPVWVSSHAQSKRARKSMSRRFAGEVLRLSMHGVLRADTHALLQSYLEQNPVR</sequence>
<dbReference type="EMBL" id="SRLE01000014">
    <property type="protein sequence ID" value="TGD71380.1"/>
    <property type="molecule type" value="Genomic_DNA"/>
</dbReference>
<evidence type="ECO:0000313" key="7">
    <source>
        <dbReference type="Proteomes" id="UP000298050"/>
    </source>
</evidence>
<keyword evidence="1" id="KW-0805">Transcription regulation</keyword>
<dbReference type="Gene3D" id="1.10.357.10">
    <property type="entry name" value="Tetracycline Repressor, domain 2"/>
    <property type="match status" value="1"/>
</dbReference>
<comment type="caution">
    <text evidence="6">The sequence shown here is derived from an EMBL/GenBank/DDBJ whole genome shotgun (WGS) entry which is preliminary data.</text>
</comment>
<dbReference type="OrthoDB" id="9151800at2"/>
<dbReference type="Proteomes" id="UP000298050">
    <property type="component" value="Unassembled WGS sequence"/>
</dbReference>
<dbReference type="InterPro" id="IPR009057">
    <property type="entry name" value="Homeodomain-like_sf"/>
</dbReference>
<feature type="DNA-binding region" description="H-T-H motif" evidence="4">
    <location>
        <begin position="39"/>
        <end position="58"/>
    </location>
</feature>
<evidence type="ECO:0000259" key="5">
    <source>
        <dbReference type="PROSITE" id="PS50977"/>
    </source>
</evidence>
<dbReference type="PROSITE" id="PS50977">
    <property type="entry name" value="HTH_TETR_2"/>
    <property type="match status" value="1"/>
</dbReference>
<dbReference type="PRINTS" id="PR00455">
    <property type="entry name" value="HTHTETR"/>
</dbReference>
<evidence type="ECO:0000256" key="3">
    <source>
        <dbReference type="ARBA" id="ARBA00023163"/>
    </source>
</evidence>
<organism evidence="6 7">
    <name type="scientific">Mangrovimicrobium sediminis</name>
    <dbReference type="NCBI Taxonomy" id="2562682"/>
    <lineage>
        <taxon>Bacteria</taxon>
        <taxon>Pseudomonadati</taxon>
        <taxon>Pseudomonadota</taxon>
        <taxon>Gammaproteobacteria</taxon>
        <taxon>Cellvibrionales</taxon>
        <taxon>Halieaceae</taxon>
        <taxon>Mangrovimicrobium</taxon>
    </lineage>
</organism>
<gene>
    <name evidence="6" type="ORF">E4634_19100</name>
</gene>
<evidence type="ECO:0000256" key="2">
    <source>
        <dbReference type="ARBA" id="ARBA00023125"/>
    </source>
</evidence>
<reference evidence="6 7" key="1">
    <citation type="submission" date="2019-04" db="EMBL/GenBank/DDBJ databases">
        <title>Taxonomy of novel Haliea sp. from mangrove soil of West Coast of India.</title>
        <authorList>
            <person name="Verma A."/>
            <person name="Kumar P."/>
            <person name="Krishnamurthi S."/>
        </authorList>
    </citation>
    <scope>NUCLEOTIDE SEQUENCE [LARGE SCALE GENOMIC DNA]</scope>
    <source>
        <strain evidence="6 7">SAOS-164</strain>
    </source>
</reference>
<feature type="domain" description="HTH tetR-type" evidence="5">
    <location>
        <begin position="16"/>
        <end position="76"/>
    </location>
</feature>
<dbReference type="PANTHER" id="PTHR30055:SF234">
    <property type="entry name" value="HTH-TYPE TRANSCRIPTIONAL REGULATOR BETI"/>
    <property type="match status" value="1"/>
</dbReference>